<evidence type="ECO:0000259" key="6">
    <source>
        <dbReference type="Pfam" id="PF19289"/>
    </source>
</evidence>
<dbReference type="AlphaFoldDB" id="A0A4Y8PEZ9"/>
<keyword evidence="4" id="KW-0482">Metalloprotease</keyword>
<feature type="domain" description="Metalloprotease TldD/E central" evidence="7">
    <location>
        <begin position="136"/>
        <end position="245"/>
    </location>
</feature>
<evidence type="ECO:0000256" key="4">
    <source>
        <dbReference type="ARBA" id="ARBA00023049"/>
    </source>
</evidence>
<dbReference type="InterPro" id="IPR051463">
    <property type="entry name" value="Peptidase_U62_metallo"/>
</dbReference>
<name>A0A4Y8PEZ9_9BACT</name>
<gene>
    <name evidence="8" type="ORF">A7Q10_06055</name>
</gene>
<dbReference type="Proteomes" id="UP000297713">
    <property type="component" value="Unassembled WGS sequence"/>
</dbReference>
<comment type="similarity">
    <text evidence="1">Belongs to the peptidase U62 family.</text>
</comment>
<dbReference type="FunFam" id="3.30.2290.10:FF:000003">
    <property type="entry name" value="Zinc-dependent protease, TldD/PmbA family"/>
    <property type="match status" value="1"/>
</dbReference>
<dbReference type="InterPro" id="IPR002510">
    <property type="entry name" value="Metalloprtase-TldD/E_N"/>
</dbReference>
<dbReference type="InterPro" id="IPR045569">
    <property type="entry name" value="Metalloprtase-TldD/E_C"/>
</dbReference>
<dbReference type="InterPro" id="IPR045570">
    <property type="entry name" value="Metalloprtase-TldD/E_cen_dom"/>
</dbReference>
<feature type="domain" description="Metalloprotease TldD/E N-terminal" evidence="5">
    <location>
        <begin position="42"/>
        <end position="106"/>
    </location>
</feature>
<dbReference type="Gene3D" id="3.30.2290.10">
    <property type="entry name" value="PmbA/TldD superfamily"/>
    <property type="match status" value="1"/>
</dbReference>
<dbReference type="GO" id="GO:0005829">
    <property type="term" value="C:cytosol"/>
    <property type="evidence" value="ECO:0007669"/>
    <property type="project" value="TreeGrafter"/>
</dbReference>
<protein>
    <submittedName>
        <fullName evidence="8">Peptidase</fullName>
    </submittedName>
</protein>
<comment type="caution">
    <text evidence="8">The sequence shown here is derived from an EMBL/GenBank/DDBJ whole genome shotgun (WGS) entry which is preliminary data.</text>
</comment>
<reference evidence="8 9" key="1">
    <citation type="submission" date="2016-05" db="EMBL/GenBank/DDBJ databases">
        <title>Diversity and Homogeneity among Thermoacidophilic Verrucomicrobia Methanotrophs Linked with Geographical Origin.</title>
        <authorList>
            <person name="Erikstad H.-A."/>
            <person name="Smestad N.B."/>
            <person name="Ceballos R.M."/>
            <person name="Birkeland N.-K."/>
        </authorList>
    </citation>
    <scope>NUCLEOTIDE SEQUENCE [LARGE SCALE GENOMIC DNA]</scope>
    <source>
        <strain evidence="8 9">Phi</strain>
    </source>
</reference>
<sequence>MSPVLSASLPIEFWEREQSKRLATLIAETALHTARIYGCQFCDIRIVWSQKERILSRENRIEELGGSFDCGMGIRVLFDGTWGFASSNILESKEAEEKTKEAIELAKHCRKFNTRRVELENLPSIQGAWHQKVVVDPFEMPLEEKTHFLLDLNDKAAKSGAHFCRSFLLFHKELRVYASSLGSWIEQTFLRTYPRFIITVVDSKEGKFETRASLASPRSGGMEVVDKKAFLKEVEEATDQAKEKLHAKPVRPGKKDLVIHPTNLWLTIHETIGHSTELDRIMGLEANYAGTSFLKPDQLNRFDFASPIVSVRADRSQPGGLATAGYDDDGIPSSWADFFIIEKGILKNFQMSIGQAQWIGKEKSNGCSYAQNYNYFPIQRMPNISLIPSEKNERLEDLISGVDDGLYIMGDGSWSIDQQRYNFQFGGQLFYEIKNGKIGQMLRDVVYQGNTQSFWKSCDGICGKDEYQLCGTLFCGKGEPSQLAPVSHGAVPARFRNIDVLNIRLHS</sequence>
<proteinExistence type="inferred from homology"/>
<evidence type="ECO:0000313" key="9">
    <source>
        <dbReference type="Proteomes" id="UP000297713"/>
    </source>
</evidence>
<evidence type="ECO:0000256" key="3">
    <source>
        <dbReference type="ARBA" id="ARBA00022801"/>
    </source>
</evidence>
<evidence type="ECO:0000313" key="8">
    <source>
        <dbReference type="EMBL" id="TFE70633.1"/>
    </source>
</evidence>
<dbReference type="GO" id="GO:0008237">
    <property type="term" value="F:metallopeptidase activity"/>
    <property type="evidence" value="ECO:0007669"/>
    <property type="project" value="UniProtKB-KW"/>
</dbReference>
<dbReference type="SUPFAM" id="SSF111283">
    <property type="entry name" value="Putative modulator of DNA gyrase, PmbA/TldD"/>
    <property type="match status" value="1"/>
</dbReference>
<feature type="domain" description="Metalloprotease TldD/E C-terminal" evidence="6">
    <location>
        <begin position="253"/>
        <end position="465"/>
    </location>
</feature>
<dbReference type="RefSeq" id="WP_244232688.1">
    <property type="nucleotide sequence ID" value="NZ_LXQC01000113.1"/>
</dbReference>
<dbReference type="EMBL" id="LXQC01000113">
    <property type="protein sequence ID" value="TFE70633.1"/>
    <property type="molecule type" value="Genomic_DNA"/>
</dbReference>
<dbReference type="Pfam" id="PF01523">
    <property type="entry name" value="PmbA_TldD_1st"/>
    <property type="match status" value="1"/>
</dbReference>
<keyword evidence="9" id="KW-1185">Reference proteome</keyword>
<dbReference type="Pfam" id="PF19290">
    <property type="entry name" value="PmbA_TldD_2nd"/>
    <property type="match status" value="1"/>
</dbReference>
<evidence type="ECO:0000259" key="5">
    <source>
        <dbReference type="Pfam" id="PF01523"/>
    </source>
</evidence>
<keyword evidence="2" id="KW-0645">Protease</keyword>
<dbReference type="PANTHER" id="PTHR30624:SF10">
    <property type="entry name" value="CONSERVED PROTEIN"/>
    <property type="match status" value="1"/>
</dbReference>
<evidence type="ECO:0000256" key="2">
    <source>
        <dbReference type="ARBA" id="ARBA00022670"/>
    </source>
</evidence>
<dbReference type="Pfam" id="PF19289">
    <property type="entry name" value="PmbA_TldD_3rd"/>
    <property type="match status" value="1"/>
</dbReference>
<dbReference type="InterPro" id="IPR036059">
    <property type="entry name" value="TldD/PmbA_sf"/>
</dbReference>
<dbReference type="GO" id="GO:0006508">
    <property type="term" value="P:proteolysis"/>
    <property type="evidence" value="ECO:0007669"/>
    <property type="project" value="UniProtKB-KW"/>
</dbReference>
<keyword evidence="3" id="KW-0378">Hydrolase</keyword>
<dbReference type="PANTHER" id="PTHR30624">
    <property type="entry name" value="UNCHARACTERIZED PROTEIN TLDD AND PMBA"/>
    <property type="match status" value="1"/>
</dbReference>
<evidence type="ECO:0000259" key="7">
    <source>
        <dbReference type="Pfam" id="PF19290"/>
    </source>
</evidence>
<accession>A0A4Y8PEZ9</accession>
<dbReference type="InterPro" id="IPR035068">
    <property type="entry name" value="TldD/PmbA_N"/>
</dbReference>
<evidence type="ECO:0000256" key="1">
    <source>
        <dbReference type="ARBA" id="ARBA00005836"/>
    </source>
</evidence>
<organism evidence="8 9">
    <name type="scientific">Methylacidiphilum caldifontis</name>
    <dbReference type="NCBI Taxonomy" id="2795386"/>
    <lineage>
        <taxon>Bacteria</taxon>
        <taxon>Pseudomonadati</taxon>
        <taxon>Verrucomicrobiota</taxon>
        <taxon>Methylacidiphilae</taxon>
        <taxon>Methylacidiphilales</taxon>
        <taxon>Methylacidiphilaceae</taxon>
        <taxon>Methylacidiphilum (ex Ratnadevi et al. 2023)</taxon>
    </lineage>
</organism>